<protein>
    <submittedName>
        <fullName evidence="1">Uncharacterized protein</fullName>
    </submittedName>
</protein>
<evidence type="ECO:0000313" key="1">
    <source>
        <dbReference type="EMBL" id="MPM73050.1"/>
    </source>
</evidence>
<proteinExistence type="predicted"/>
<comment type="caution">
    <text evidence="1">The sequence shown here is derived from an EMBL/GenBank/DDBJ whole genome shotgun (WGS) entry which is preliminary data.</text>
</comment>
<reference evidence="1" key="1">
    <citation type="submission" date="2019-08" db="EMBL/GenBank/DDBJ databases">
        <authorList>
            <person name="Kucharzyk K."/>
            <person name="Murdoch R.W."/>
            <person name="Higgins S."/>
            <person name="Loffler F."/>
        </authorList>
    </citation>
    <scope>NUCLEOTIDE SEQUENCE</scope>
</reference>
<sequence length="187" mass="21542">MYCLCISVTTIRLKIYNLFYGCLVRLDEFIQRYPERVHRTFQAFEQIDPHQGLQALLPVGLLETGLLTDIRIIQFTVKLHFAFKYIFGRRIDGQAQPREFPIQFRYLDEIFKVSNIRMMGDGFQSVGKSANLVHIIVLLDMLPASGDGHTIEQLEEIKVAVEVCEKLLAGALFDRQLRPIVENLLSI</sequence>
<gene>
    <name evidence="1" type="ORF">SDC9_120026</name>
</gene>
<name>A0A645C5K7_9ZZZZ</name>
<dbReference type="EMBL" id="VSSQ01025121">
    <property type="protein sequence ID" value="MPM73050.1"/>
    <property type="molecule type" value="Genomic_DNA"/>
</dbReference>
<dbReference type="AlphaFoldDB" id="A0A645C5K7"/>
<accession>A0A645C5K7</accession>
<organism evidence="1">
    <name type="scientific">bioreactor metagenome</name>
    <dbReference type="NCBI Taxonomy" id="1076179"/>
    <lineage>
        <taxon>unclassified sequences</taxon>
        <taxon>metagenomes</taxon>
        <taxon>ecological metagenomes</taxon>
    </lineage>
</organism>